<evidence type="ECO:0000256" key="2">
    <source>
        <dbReference type="ARBA" id="ARBA00022617"/>
    </source>
</evidence>
<protein>
    <recommendedName>
        <fullName evidence="7">Cytochrome c domain-containing protein</fullName>
    </recommendedName>
</protein>
<dbReference type="InterPro" id="IPR036909">
    <property type="entry name" value="Cyt_c-like_dom_sf"/>
</dbReference>
<dbReference type="InterPro" id="IPR009056">
    <property type="entry name" value="Cyt_c-like_dom"/>
</dbReference>
<feature type="domain" description="Cytochrome c" evidence="7">
    <location>
        <begin position="38"/>
        <end position="132"/>
    </location>
</feature>
<keyword evidence="5 6" id="KW-0408">Iron</keyword>
<gene>
    <name evidence="8" type="ORF">BTA35_0214070</name>
</gene>
<evidence type="ECO:0000256" key="5">
    <source>
        <dbReference type="ARBA" id="ARBA00023004"/>
    </source>
</evidence>
<dbReference type="Proteomes" id="UP000190064">
    <property type="component" value="Unassembled WGS sequence"/>
</dbReference>
<dbReference type="SUPFAM" id="SSF46626">
    <property type="entry name" value="Cytochrome c"/>
    <property type="match status" value="1"/>
</dbReference>
<evidence type="ECO:0000256" key="4">
    <source>
        <dbReference type="ARBA" id="ARBA00022982"/>
    </source>
</evidence>
<keyword evidence="3 6" id="KW-0479">Metal-binding</keyword>
<evidence type="ECO:0000313" key="8">
    <source>
        <dbReference type="EMBL" id="OOV86337.1"/>
    </source>
</evidence>
<name>A0A1T1H9E8_OCELI</name>
<dbReference type="PANTHER" id="PTHR35008:SF4">
    <property type="entry name" value="BLL4482 PROTEIN"/>
    <property type="match status" value="1"/>
</dbReference>
<dbReference type="Gene3D" id="1.10.760.10">
    <property type="entry name" value="Cytochrome c-like domain"/>
    <property type="match status" value="1"/>
</dbReference>
<organism evidence="8 9">
    <name type="scientific">Oceanospirillum linum</name>
    <dbReference type="NCBI Taxonomy" id="966"/>
    <lineage>
        <taxon>Bacteria</taxon>
        <taxon>Pseudomonadati</taxon>
        <taxon>Pseudomonadota</taxon>
        <taxon>Gammaproteobacteria</taxon>
        <taxon>Oceanospirillales</taxon>
        <taxon>Oceanospirillaceae</taxon>
        <taxon>Oceanospirillum</taxon>
    </lineage>
</organism>
<keyword evidence="1" id="KW-0813">Transport</keyword>
<dbReference type="Pfam" id="PF13442">
    <property type="entry name" value="Cytochrome_CBB3"/>
    <property type="match status" value="1"/>
</dbReference>
<dbReference type="PROSITE" id="PS51007">
    <property type="entry name" value="CYTC"/>
    <property type="match status" value="1"/>
</dbReference>
<sequence length="145" mass="16173">MAVLFTVTLSACSEHGKESGESMGGVDNNNADRWYTESMVSQGKPLYQANCAQCHGGFGQGNPDWRKPADDGRYLPPPLNGTGHAWHHSLDQLRGVIKYGRGPDVPSDMPAWGEKLSDEEINAVMAWFQSRWPDEIYQAWSRPKH</sequence>
<dbReference type="InterPro" id="IPR008168">
    <property type="entry name" value="Cyt_C_IC"/>
</dbReference>
<keyword evidence="4" id="KW-0249">Electron transport</keyword>
<dbReference type="STRING" id="966.BTA35_0214070"/>
<dbReference type="GO" id="GO:0005506">
    <property type="term" value="F:iron ion binding"/>
    <property type="evidence" value="ECO:0007669"/>
    <property type="project" value="InterPro"/>
</dbReference>
<comment type="caution">
    <text evidence="8">The sequence shown here is derived from an EMBL/GenBank/DDBJ whole genome shotgun (WGS) entry which is preliminary data.</text>
</comment>
<dbReference type="EMBL" id="MTSD02000007">
    <property type="protein sequence ID" value="OOV86337.1"/>
    <property type="molecule type" value="Genomic_DNA"/>
</dbReference>
<evidence type="ECO:0000256" key="1">
    <source>
        <dbReference type="ARBA" id="ARBA00022448"/>
    </source>
</evidence>
<proteinExistence type="predicted"/>
<keyword evidence="2 6" id="KW-0349">Heme</keyword>
<dbReference type="AlphaFoldDB" id="A0A1T1H9E8"/>
<keyword evidence="9" id="KW-1185">Reference proteome</keyword>
<dbReference type="InterPro" id="IPR051459">
    <property type="entry name" value="Cytochrome_c-type_DH"/>
</dbReference>
<evidence type="ECO:0000256" key="6">
    <source>
        <dbReference type="PROSITE-ProRule" id="PRU00433"/>
    </source>
</evidence>
<dbReference type="PRINTS" id="PR00605">
    <property type="entry name" value="CYTCHROMECIC"/>
</dbReference>
<evidence type="ECO:0000256" key="3">
    <source>
        <dbReference type="ARBA" id="ARBA00022723"/>
    </source>
</evidence>
<evidence type="ECO:0000313" key="9">
    <source>
        <dbReference type="Proteomes" id="UP000190064"/>
    </source>
</evidence>
<dbReference type="GO" id="GO:0020037">
    <property type="term" value="F:heme binding"/>
    <property type="evidence" value="ECO:0007669"/>
    <property type="project" value="InterPro"/>
</dbReference>
<accession>A0A1T1H9E8</accession>
<reference evidence="8" key="1">
    <citation type="submission" date="2017-02" db="EMBL/GenBank/DDBJ databases">
        <title>Draft Genome Sequence of the Salt Water Bacterium Oceanospirillum linum ATCC 11336.</title>
        <authorList>
            <person name="Trachtenberg A.M."/>
            <person name="Carney J.G."/>
            <person name="Linnane J.D."/>
            <person name="Rheaume B.A."/>
            <person name="Pitts N.L."/>
            <person name="Mykles D.L."/>
            <person name="Maclea K.S."/>
        </authorList>
    </citation>
    <scope>NUCLEOTIDE SEQUENCE [LARGE SCALE GENOMIC DNA]</scope>
    <source>
        <strain evidence="8">ATCC 11336</strain>
    </source>
</reference>
<dbReference type="GO" id="GO:0009055">
    <property type="term" value="F:electron transfer activity"/>
    <property type="evidence" value="ECO:0007669"/>
    <property type="project" value="InterPro"/>
</dbReference>
<dbReference type="PANTHER" id="PTHR35008">
    <property type="entry name" value="BLL4482 PROTEIN-RELATED"/>
    <property type="match status" value="1"/>
</dbReference>
<evidence type="ECO:0000259" key="7">
    <source>
        <dbReference type="PROSITE" id="PS51007"/>
    </source>
</evidence>